<dbReference type="Pfam" id="PF00121">
    <property type="entry name" value="TIM"/>
    <property type="match status" value="1"/>
</dbReference>
<dbReference type="GO" id="GO:0005829">
    <property type="term" value="C:cytosol"/>
    <property type="evidence" value="ECO:0007669"/>
    <property type="project" value="TreeGrafter"/>
</dbReference>
<evidence type="ECO:0000256" key="7">
    <source>
        <dbReference type="ARBA" id="ARBA00023235"/>
    </source>
</evidence>
<dbReference type="GO" id="GO:0019563">
    <property type="term" value="P:glycerol catabolic process"/>
    <property type="evidence" value="ECO:0007669"/>
    <property type="project" value="TreeGrafter"/>
</dbReference>
<comment type="function">
    <text evidence="8">Involved in the gluconeogenesis. Catalyzes stereospecifically the conversion of dihydroxyacetone phosphate (DHAP) to D-glyceraldehyde-3-phosphate (G3P).</text>
</comment>
<dbReference type="FunFam" id="3.20.20.70:FF:000016">
    <property type="entry name" value="Triosephosphate isomerase"/>
    <property type="match status" value="1"/>
</dbReference>
<comment type="subcellular location">
    <subcellularLocation>
        <location evidence="8 9">Cytoplasm</location>
    </subcellularLocation>
</comment>
<keyword evidence="7 8" id="KW-0413">Isomerase</keyword>
<protein>
    <recommendedName>
        <fullName evidence="8 9">Triosephosphate isomerase</fullName>
        <shortName evidence="8">TIM</shortName>
        <shortName evidence="8">TPI</shortName>
        <ecNumber evidence="8 9">5.3.1.1</ecNumber>
    </recommendedName>
    <alternativeName>
        <fullName evidence="8">Triose-phosphate isomerase</fullName>
    </alternativeName>
</protein>
<comment type="similarity">
    <text evidence="3 8 9">Belongs to the triosephosphate isomerase family.</text>
</comment>
<gene>
    <name evidence="8" type="primary">tpiA</name>
    <name evidence="10" type="ORF">Theth_0581</name>
</gene>
<dbReference type="CDD" id="cd00311">
    <property type="entry name" value="TIM"/>
    <property type="match status" value="1"/>
</dbReference>
<comment type="pathway">
    <text evidence="2 8 9">Carbohydrate degradation; glycolysis; D-glyceraldehyde 3-phosphate from glycerone phosphate: step 1/1.</text>
</comment>
<evidence type="ECO:0000256" key="2">
    <source>
        <dbReference type="ARBA" id="ARBA00004680"/>
    </source>
</evidence>
<feature type="binding site" evidence="8">
    <location>
        <begin position="222"/>
        <end position="223"/>
    </location>
    <ligand>
        <name>substrate</name>
    </ligand>
</feature>
<keyword evidence="5 8" id="KW-0963">Cytoplasm</keyword>
<feature type="active site" description="Proton acceptor" evidence="8">
    <location>
        <position position="155"/>
    </location>
</feature>
<dbReference type="GO" id="GO:0006094">
    <property type="term" value="P:gluconeogenesis"/>
    <property type="evidence" value="ECO:0007669"/>
    <property type="project" value="UniProtKB-UniRule"/>
</dbReference>
<name>F7YXM6_9THEM</name>
<dbReference type="EC" id="5.3.1.1" evidence="8 9"/>
<dbReference type="PATRIC" id="fig|688269.3.peg.603"/>
<organism evidence="10 11">
    <name type="scientific">Pseudothermotoga thermarum DSM 5069</name>
    <dbReference type="NCBI Taxonomy" id="688269"/>
    <lineage>
        <taxon>Bacteria</taxon>
        <taxon>Thermotogati</taxon>
        <taxon>Thermotogota</taxon>
        <taxon>Thermotogae</taxon>
        <taxon>Thermotogales</taxon>
        <taxon>Thermotogaceae</taxon>
        <taxon>Pseudothermotoga</taxon>
    </lineage>
</organism>
<dbReference type="InterPro" id="IPR035990">
    <property type="entry name" value="TIM_sf"/>
</dbReference>
<dbReference type="SUPFAM" id="SSF51351">
    <property type="entry name" value="Triosephosphate isomerase (TIM)"/>
    <property type="match status" value="1"/>
</dbReference>
<reference evidence="10 11" key="1">
    <citation type="submission" date="2010-11" db="EMBL/GenBank/DDBJ databases">
        <title>The complete genome of Thermotoga thermarum DSM 5069.</title>
        <authorList>
            <consortium name="US DOE Joint Genome Institute (JGI-PGF)"/>
            <person name="Lucas S."/>
            <person name="Copeland A."/>
            <person name="Lapidus A."/>
            <person name="Bruce D."/>
            <person name="Goodwin L."/>
            <person name="Pitluck S."/>
            <person name="Kyrpides N."/>
            <person name="Mavromatis K."/>
            <person name="Ivanova N."/>
            <person name="Zeytun A."/>
            <person name="Brettin T."/>
            <person name="Detter J.C."/>
            <person name="Tapia R."/>
            <person name="Han C."/>
            <person name="Land M."/>
            <person name="Hauser L."/>
            <person name="Markowitz V."/>
            <person name="Cheng J.-F."/>
            <person name="Hugenholtz P."/>
            <person name="Woyke T."/>
            <person name="Wu D."/>
            <person name="Spring S."/>
            <person name="Schroeder M."/>
            <person name="Brambilla E."/>
            <person name="Klenk H.-P."/>
            <person name="Eisen J.A."/>
        </authorList>
    </citation>
    <scope>NUCLEOTIDE SEQUENCE [LARGE SCALE GENOMIC DNA]</scope>
    <source>
        <strain evidence="10 11">DSM 5069</strain>
    </source>
</reference>
<dbReference type="UniPathway" id="UPA00138"/>
<feature type="active site" description="Electrophile" evidence="8">
    <location>
        <position position="83"/>
    </location>
</feature>
<evidence type="ECO:0000256" key="9">
    <source>
        <dbReference type="RuleBase" id="RU363013"/>
    </source>
</evidence>
<accession>F7YXM6</accession>
<feature type="binding site" evidence="8">
    <location>
        <position position="161"/>
    </location>
    <ligand>
        <name>substrate</name>
    </ligand>
</feature>
<dbReference type="GO" id="GO:0004807">
    <property type="term" value="F:triose-phosphate isomerase activity"/>
    <property type="evidence" value="ECO:0007669"/>
    <property type="project" value="UniProtKB-UniRule"/>
</dbReference>
<keyword evidence="6 8" id="KW-0324">Glycolysis</keyword>
<dbReference type="UniPathway" id="UPA00109">
    <property type="reaction ID" value="UER00189"/>
</dbReference>
<dbReference type="HAMAP" id="MF_00147_B">
    <property type="entry name" value="TIM_B"/>
    <property type="match status" value="1"/>
</dbReference>
<dbReference type="eggNOG" id="COG0149">
    <property type="taxonomic scope" value="Bacteria"/>
</dbReference>
<dbReference type="PROSITE" id="PS51440">
    <property type="entry name" value="TIM_2"/>
    <property type="match status" value="1"/>
</dbReference>
<evidence type="ECO:0000256" key="4">
    <source>
        <dbReference type="ARBA" id="ARBA00022432"/>
    </source>
</evidence>
<dbReference type="KEGG" id="tta:Theth_0581"/>
<evidence type="ECO:0000313" key="10">
    <source>
        <dbReference type="EMBL" id="AEH50669.1"/>
    </source>
</evidence>
<evidence type="ECO:0000313" key="11">
    <source>
        <dbReference type="Proteomes" id="UP000006804"/>
    </source>
</evidence>
<dbReference type="AlphaFoldDB" id="F7YXM6"/>
<dbReference type="GO" id="GO:0046166">
    <property type="term" value="P:glyceraldehyde-3-phosphate biosynthetic process"/>
    <property type="evidence" value="ECO:0007669"/>
    <property type="project" value="TreeGrafter"/>
</dbReference>
<dbReference type="InterPro" id="IPR013785">
    <property type="entry name" value="Aldolase_TIM"/>
</dbReference>
<keyword evidence="4 8" id="KW-0312">Gluconeogenesis</keyword>
<feature type="binding site" evidence="8">
    <location>
        <position position="201"/>
    </location>
    <ligand>
        <name>substrate</name>
    </ligand>
</feature>
<dbReference type="PROSITE" id="PS00171">
    <property type="entry name" value="TIM_1"/>
    <property type="match status" value="1"/>
</dbReference>
<dbReference type="HOGENOM" id="CLU_024251_2_3_0"/>
<dbReference type="InterPro" id="IPR000652">
    <property type="entry name" value="Triosephosphate_isomerase"/>
</dbReference>
<comment type="pathway">
    <text evidence="8 9">Carbohydrate biosynthesis; gluconeogenesis.</text>
</comment>
<dbReference type="EMBL" id="CP002351">
    <property type="protein sequence ID" value="AEH50669.1"/>
    <property type="molecule type" value="Genomic_DNA"/>
</dbReference>
<evidence type="ECO:0000256" key="8">
    <source>
        <dbReference type="HAMAP-Rule" id="MF_00147"/>
    </source>
</evidence>
<dbReference type="InterPro" id="IPR020861">
    <property type="entry name" value="Triosephosphate_isomerase_AS"/>
</dbReference>
<dbReference type="Gene3D" id="3.20.20.70">
    <property type="entry name" value="Aldolase class I"/>
    <property type="match status" value="1"/>
</dbReference>
<dbReference type="NCBIfam" id="TIGR00419">
    <property type="entry name" value="tim"/>
    <property type="match status" value="1"/>
</dbReference>
<dbReference type="PANTHER" id="PTHR21139:SF42">
    <property type="entry name" value="TRIOSEPHOSPHATE ISOMERASE"/>
    <property type="match status" value="1"/>
</dbReference>
<dbReference type="Proteomes" id="UP000006804">
    <property type="component" value="Chromosome"/>
</dbReference>
<proteinExistence type="inferred from homology"/>
<dbReference type="STRING" id="688269.Theth_0581"/>
<dbReference type="OrthoDB" id="9809429at2"/>
<comment type="catalytic activity">
    <reaction evidence="1 8 9">
        <text>D-glyceraldehyde 3-phosphate = dihydroxyacetone phosphate</text>
        <dbReference type="Rhea" id="RHEA:18585"/>
        <dbReference type="ChEBI" id="CHEBI:57642"/>
        <dbReference type="ChEBI" id="CHEBI:59776"/>
        <dbReference type="EC" id="5.3.1.1"/>
    </reaction>
</comment>
<evidence type="ECO:0000256" key="5">
    <source>
        <dbReference type="ARBA" id="ARBA00022490"/>
    </source>
</evidence>
<comment type="caution">
    <text evidence="8">Lacks conserved residue(s) required for the propagation of feature annotation.</text>
</comment>
<evidence type="ECO:0000256" key="1">
    <source>
        <dbReference type="ARBA" id="ARBA00000474"/>
    </source>
</evidence>
<dbReference type="InterPro" id="IPR022896">
    <property type="entry name" value="TrioseP_Isoase_bac/euk"/>
</dbReference>
<comment type="subunit">
    <text evidence="8 9">Homodimer.</text>
</comment>
<dbReference type="PANTHER" id="PTHR21139">
    <property type="entry name" value="TRIOSEPHOSPHATE ISOMERASE"/>
    <property type="match status" value="1"/>
</dbReference>
<keyword evidence="11" id="KW-1185">Reference proteome</keyword>
<evidence type="ECO:0000256" key="3">
    <source>
        <dbReference type="ARBA" id="ARBA00007422"/>
    </source>
</evidence>
<sequence>MNKTNQQAKLFVNELIQSLAGMKFEIVLCPPFVCLTDVKELLAGTNIKLGAQNCYYEQFGAFTGEVSPAMLKEIGVEYVIVGHSERRHIFQETDELINKKVKAVLKNGMKPILCVGETKEEREKGLTFCVVELQVRQGLYGVTKEEVRNVVIAYEPVWAIGTGIVAKPWQAQEVQRFIRQLLAELYDEETANSVPILYGGSIKPDNFLSLILKPDIDGGLVGGASLDRQFIELAKIVSKVIY</sequence>
<evidence type="ECO:0000256" key="6">
    <source>
        <dbReference type="ARBA" id="ARBA00023152"/>
    </source>
</evidence>
<dbReference type="GO" id="GO:0006096">
    <property type="term" value="P:glycolytic process"/>
    <property type="evidence" value="ECO:0007669"/>
    <property type="project" value="UniProtKB-UniRule"/>
</dbReference>